<dbReference type="Pfam" id="PF20684">
    <property type="entry name" value="Fung_rhodopsin"/>
    <property type="match status" value="1"/>
</dbReference>
<dbReference type="PANTHER" id="PTHR33048">
    <property type="entry name" value="PTH11-LIKE INTEGRAL MEMBRANE PROTEIN (AFU_ORTHOLOGUE AFUA_5G11245)"/>
    <property type="match status" value="1"/>
</dbReference>
<evidence type="ECO:0000256" key="6">
    <source>
        <dbReference type="SAM" id="MobiDB-lite"/>
    </source>
</evidence>
<protein>
    <submittedName>
        <fullName evidence="9">Satratoxin biosynthesis SC1 cluster protein 4</fullName>
    </submittedName>
</protein>
<dbReference type="OrthoDB" id="5273647at2759"/>
<dbReference type="GO" id="GO:0016020">
    <property type="term" value="C:membrane"/>
    <property type="evidence" value="ECO:0007669"/>
    <property type="project" value="UniProtKB-SubCell"/>
</dbReference>
<evidence type="ECO:0000256" key="7">
    <source>
        <dbReference type="SAM" id="Phobius"/>
    </source>
</evidence>
<sequence length="263" mass="29386">MLLAFGLLYIVEESLIKISIVCFYLRIFGESKSFRIQSYVLITILGLWAVAGILDIALICKPFAYNWDMSIEGGHCGNRQISYKVEGGINVATDFLTMVLPIPQIIHLQLPMRQAWALVLMFSLGSFIMGVSILRIQAIGMVELDNFRYTLTMSLLWGTLEPLLSIIVANLPMARTFLAIAAPSIFNSSLQKQATGRSEFTTFGHSRNRSAPNKSQFEVIEIDERFGYLKKAGIDVEMNRLGTQNRISGGNEKKKVSSKLSCM</sequence>
<dbReference type="InterPro" id="IPR052337">
    <property type="entry name" value="SAT4-like"/>
</dbReference>
<keyword evidence="4 7" id="KW-0472">Membrane</keyword>
<name>A0A7D8UTA7_9HELO</name>
<comment type="similarity">
    <text evidence="5">Belongs to the SAT4 family.</text>
</comment>
<evidence type="ECO:0000256" key="3">
    <source>
        <dbReference type="ARBA" id="ARBA00022989"/>
    </source>
</evidence>
<evidence type="ECO:0000256" key="4">
    <source>
        <dbReference type="ARBA" id="ARBA00023136"/>
    </source>
</evidence>
<keyword evidence="3 7" id="KW-1133">Transmembrane helix</keyword>
<feature type="region of interest" description="Disordered" evidence="6">
    <location>
        <begin position="244"/>
        <end position="263"/>
    </location>
</feature>
<organism evidence="9 10">
    <name type="scientific">Lachnellula cervina</name>
    <dbReference type="NCBI Taxonomy" id="1316786"/>
    <lineage>
        <taxon>Eukaryota</taxon>
        <taxon>Fungi</taxon>
        <taxon>Dikarya</taxon>
        <taxon>Ascomycota</taxon>
        <taxon>Pezizomycotina</taxon>
        <taxon>Leotiomycetes</taxon>
        <taxon>Helotiales</taxon>
        <taxon>Lachnaceae</taxon>
        <taxon>Lachnellula</taxon>
    </lineage>
</organism>
<feature type="transmembrane region" description="Helical" evidence="7">
    <location>
        <begin position="6"/>
        <end position="27"/>
    </location>
</feature>
<evidence type="ECO:0000259" key="8">
    <source>
        <dbReference type="Pfam" id="PF20684"/>
    </source>
</evidence>
<comment type="subcellular location">
    <subcellularLocation>
        <location evidence="1">Membrane</location>
        <topology evidence="1">Multi-pass membrane protein</topology>
    </subcellularLocation>
</comment>
<feature type="transmembrane region" description="Helical" evidence="7">
    <location>
        <begin position="39"/>
        <end position="59"/>
    </location>
</feature>
<keyword evidence="10" id="KW-1185">Reference proteome</keyword>
<feature type="transmembrane region" description="Helical" evidence="7">
    <location>
        <begin position="155"/>
        <end position="174"/>
    </location>
</feature>
<accession>A0A7D8UTA7</accession>
<evidence type="ECO:0000256" key="2">
    <source>
        <dbReference type="ARBA" id="ARBA00022692"/>
    </source>
</evidence>
<evidence type="ECO:0000313" key="9">
    <source>
        <dbReference type="EMBL" id="TVY55468.1"/>
    </source>
</evidence>
<dbReference type="PANTHER" id="PTHR33048:SF161">
    <property type="entry name" value="INTEGRAL MEMBRANE PROTEIN"/>
    <property type="match status" value="1"/>
</dbReference>
<feature type="domain" description="Rhodopsin" evidence="8">
    <location>
        <begin position="6"/>
        <end position="178"/>
    </location>
</feature>
<dbReference type="EMBL" id="QGMG01000237">
    <property type="protein sequence ID" value="TVY55468.1"/>
    <property type="molecule type" value="Genomic_DNA"/>
</dbReference>
<dbReference type="AlphaFoldDB" id="A0A7D8UTA7"/>
<gene>
    <name evidence="9" type="primary">SAT4_11</name>
    <name evidence="9" type="ORF">LCER1_G005590</name>
</gene>
<evidence type="ECO:0000256" key="1">
    <source>
        <dbReference type="ARBA" id="ARBA00004141"/>
    </source>
</evidence>
<reference evidence="9 10" key="1">
    <citation type="submission" date="2018-05" db="EMBL/GenBank/DDBJ databases">
        <title>Whole genome sequencing for identification of molecular markers to develop diagnostic detection tools for the regulated plant pathogen Lachnellula willkommii.</title>
        <authorList>
            <person name="Giroux E."/>
            <person name="Bilodeau G."/>
        </authorList>
    </citation>
    <scope>NUCLEOTIDE SEQUENCE [LARGE SCALE GENOMIC DNA]</scope>
    <source>
        <strain evidence="9 10">CBS 625.97</strain>
    </source>
</reference>
<dbReference type="InterPro" id="IPR049326">
    <property type="entry name" value="Rhodopsin_dom_fungi"/>
</dbReference>
<evidence type="ECO:0000256" key="5">
    <source>
        <dbReference type="ARBA" id="ARBA00038359"/>
    </source>
</evidence>
<feature type="transmembrane region" description="Helical" evidence="7">
    <location>
        <begin position="115"/>
        <end position="134"/>
    </location>
</feature>
<keyword evidence="2 7" id="KW-0812">Transmembrane</keyword>
<dbReference type="Proteomes" id="UP000481288">
    <property type="component" value="Unassembled WGS sequence"/>
</dbReference>
<comment type="caution">
    <text evidence="9">The sequence shown here is derived from an EMBL/GenBank/DDBJ whole genome shotgun (WGS) entry which is preliminary data.</text>
</comment>
<evidence type="ECO:0000313" key="10">
    <source>
        <dbReference type="Proteomes" id="UP000481288"/>
    </source>
</evidence>
<proteinExistence type="inferred from homology"/>